<protein>
    <recommendedName>
        <fullName evidence="6">Aminotransferase</fullName>
        <ecNumber evidence="6">2.6.1.-</ecNumber>
    </recommendedName>
</protein>
<feature type="domain" description="Aminotransferase class I/classII large" evidence="7">
    <location>
        <begin position="28"/>
        <end position="375"/>
    </location>
</feature>
<dbReference type="SUPFAM" id="SSF53383">
    <property type="entry name" value="PLP-dependent transferases"/>
    <property type="match status" value="1"/>
</dbReference>
<dbReference type="CDD" id="cd00609">
    <property type="entry name" value="AAT_like"/>
    <property type="match status" value="1"/>
</dbReference>
<evidence type="ECO:0000256" key="1">
    <source>
        <dbReference type="ARBA" id="ARBA00001933"/>
    </source>
</evidence>
<evidence type="ECO:0000256" key="5">
    <source>
        <dbReference type="ARBA" id="ARBA00022898"/>
    </source>
</evidence>
<evidence type="ECO:0000256" key="6">
    <source>
        <dbReference type="RuleBase" id="RU000481"/>
    </source>
</evidence>
<dbReference type="InterPro" id="IPR004838">
    <property type="entry name" value="NHTrfase_class1_PyrdxlP-BS"/>
</dbReference>
<evidence type="ECO:0000256" key="2">
    <source>
        <dbReference type="ARBA" id="ARBA00007441"/>
    </source>
</evidence>
<dbReference type="EMBL" id="AP027731">
    <property type="protein sequence ID" value="BDZ46623.1"/>
    <property type="molecule type" value="Genomic_DNA"/>
</dbReference>
<name>A0ABM8GE89_9MICO</name>
<dbReference type="InterPro" id="IPR015421">
    <property type="entry name" value="PyrdxlP-dep_Trfase_major"/>
</dbReference>
<dbReference type="GO" id="GO:0008483">
    <property type="term" value="F:transaminase activity"/>
    <property type="evidence" value="ECO:0007669"/>
    <property type="project" value="UniProtKB-KW"/>
</dbReference>
<dbReference type="InterPro" id="IPR004839">
    <property type="entry name" value="Aminotransferase_I/II_large"/>
</dbReference>
<evidence type="ECO:0000256" key="4">
    <source>
        <dbReference type="ARBA" id="ARBA00022679"/>
    </source>
</evidence>
<accession>A0ABM8GE89</accession>
<dbReference type="InterPro" id="IPR015422">
    <property type="entry name" value="PyrdxlP-dep_Trfase_small"/>
</dbReference>
<sequence length="380" mass="40835">MPLLAPHVASVPASGIRRIHEIAVQLPDVISLAIGEPDVPVAAHVLAEGSAAWLADDTDYTANGGIRELREAIQDKLRDRNGIDADLEQIWATNGATQALHLAMSLTLGPGDEILLPDPGYTTFAMSARMLHAQPVPYALRAPAGFLPELDELERLVTDRTRVLVVNSPSNPLGAVFPPEVLAELLDFAARHDLWVISDEVYEAFTYGAPHTSLAALDRDSRVFSAFSVSKTYAMTGARVGYLVTPPGFAAVLRTYQEATISCLNTPAQRAAAAALRGDQSHVEEAATHYRGNLDAATALLDERGLRYLEPTGAFYLWIDVSHATDGDVAAWAERFLLTERVSVAPGSAFGRSGEGWIRVCAAASRADLLEGLRRLPVPA</sequence>
<keyword evidence="4 6" id="KW-0808">Transferase</keyword>
<dbReference type="PANTHER" id="PTHR46383">
    <property type="entry name" value="ASPARTATE AMINOTRANSFERASE"/>
    <property type="match status" value="1"/>
</dbReference>
<evidence type="ECO:0000313" key="8">
    <source>
        <dbReference type="EMBL" id="BDZ46623.1"/>
    </source>
</evidence>
<organism evidence="8 9">
    <name type="scientific">Naasia aerilata</name>
    <dbReference type="NCBI Taxonomy" id="1162966"/>
    <lineage>
        <taxon>Bacteria</taxon>
        <taxon>Bacillati</taxon>
        <taxon>Actinomycetota</taxon>
        <taxon>Actinomycetes</taxon>
        <taxon>Micrococcales</taxon>
        <taxon>Microbacteriaceae</taxon>
        <taxon>Naasia</taxon>
    </lineage>
</organism>
<dbReference type="InterPro" id="IPR050596">
    <property type="entry name" value="AspAT/PAT-like"/>
</dbReference>
<evidence type="ECO:0000259" key="7">
    <source>
        <dbReference type="Pfam" id="PF00155"/>
    </source>
</evidence>
<proteinExistence type="inferred from homology"/>
<comment type="similarity">
    <text evidence="2 6">Belongs to the class-I pyridoxal-phosphate-dependent aminotransferase family.</text>
</comment>
<dbReference type="Gene3D" id="3.90.1150.10">
    <property type="entry name" value="Aspartate Aminotransferase, domain 1"/>
    <property type="match status" value="1"/>
</dbReference>
<keyword evidence="9" id="KW-1185">Reference proteome</keyword>
<dbReference type="RefSeq" id="WP_286276654.1">
    <property type="nucleotide sequence ID" value="NZ_AP027731.1"/>
</dbReference>
<dbReference type="PANTHER" id="PTHR46383:SF1">
    <property type="entry name" value="ASPARTATE AMINOTRANSFERASE"/>
    <property type="match status" value="1"/>
</dbReference>
<dbReference type="Proteomes" id="UP001321498">
    <property type="component" value="Chromosome"/>
</dbReference>
<evidence type="ECO:0000256" key="3">
    <source>
        <dbReference type="ARBA" id="ARBA00022576"/>
    </source>
</evidence>
<dbReference type="Pfam" id="PF00155">
    <property type="entry name" value="Aminotran_1_2"/>
    <property type="match status" value="1"/>
</dbReference>
<keyword evidence="5" id="KW-0663">Pyridoxal phosphate</keyword>
<dbReference type="Gene3D" id="3.40.640.10">
    <property type="entry name" value="Type I PLP-dependent aspartate aminotransferase-like (Major domain)"/>
    <property type="match status" value="1"/>
</dbReference>
<evidence type="ECO:0000313" key="9">
    <source>
        <dbReference type="Proteomes" id="UP001321498"/>
    </source>
</evidence>
<comment type="cofactor">
    <cofactor evidence="1 6">
        <name>pyridoxal 5'-phosphate</name>
        <dbReference type="ChEBI" id="CHEBI:597326"/>
    </cofactor>
</comment>
<dbReference type="PROSITE" id="PS00105">
    <property type="entry name" value="AA_TRANSFER_CLASS_1"/>
    <property type="match status" value="1"/>
</dbReference>
<gene>
    <name evidence="8" type="primary">aspC</name>
    <name evidence="8" type="ORF">GCM10025866_25320</name>
</gene>
<reference evidence="9" key="1">
    <citation type="journal article" date="2019" name="Int. J. Syst. Evol. Microbiol.">
        <title>The Global Catalogue of Microorganisms (GCM) 10K type strain sequencing project: providing services to taxonomists for standard genome sequencing and annotation.</title>
        <authorList>
            <consortium name="The Broad Institute Genomics Platform"/>
            <consortium name="The Broad Institute Genome Sequencing Center for Infectious Disease"/>
            <person name="Wu L."/>
            <person name="Ma J."/>
        </authorList>
    </citation>
    <scope>NUCLEOTIDE SEQUENCE [LARGE SCALE GENOMIC DNA]</scope>
    <source>
        <strain evidence="9">NBRC 108725</strain>
    </source>
</reference>
<dbReference type="EC" id="2.6.1.-" evidence="6"/>
<keyword evidence="3 6" id="KW-0032">Aminotransferase</keyword>
<dbReference type="InterPro" id="IPR015424">
    <property type="entry name" value="PyrdxlP-dep_Trfase"/>
</dbReference>